<dbReference type="EMBL" id="FWXH01000002">
    <property type="protein sequence ID" value="SMC19033.1"/>
    <property type="molecule type" value="Genomic_DNA"/>
</dbReference>
<keyword evidence="8 10" id="KW-0520">NAD</keyword>
<evidence type="ECO:0000256" key="6">
    <source>
        <dbReference type="ARBA" id="ARBA00022741"/>
    </source>
</evidence>
<dbReference type="Pfam" id="PF01467">
    <property type="entry name" value="CTP_transf_like"/>
    <property type="match status" value="1"/>
</dbReference>
<comment type="similarity">
    <text evidence="10">Belongs to the NadD family.</text>
</comment>
<dbReference type="GO" id="GO:0004515">
    <property type="term" value="F:nicotinate-nucleotide adenylyltransferase activity"/>
    <property type="evidence" value="ECO:0007669"/>
    <property type="project" value="UniProtKB-UniRule"/>
</dbReference>
<dbReference type="NCBIfam" id="TIGR00482">
    <property type="entry name" value="nicotinate (nicotinamide) nucleotide adenylyltransferase"/>
    <property type="match status" value="1"/>
</dbReference>
<dbReference type="PANTHER" id="PTHR39321">
    <property type="entry name" value="NICOTINATE-NUCLEOTIDE ADENYLYLTRANSFERASE-RELATED"/>
    <property type="match status" value="1"/>
</dbReference>
<dbReference type="Gene3D" id="3.40.50.620">
    <property type="entry name" value="HUPs"/>
    <property type="match status" value="1"/>
</dbReference>
<evidence type="ECO:0000256" key="10">
    <source>
        <dbReference type="HAMAP-Rule" id="MF_00244"/>
    </source>
</evidence>
<dbReference type="InterPro" id="IPR014729">
    <property type="entry name" value="Rossmann-like_a/b/a_fold"/>
</dbReference>
<evidence type="ECO:0000256" key="4">
    <source>
        <dbReference type="ARBA" id="ARBA00022679"/>
    </source>
</evidence>
<evidence type="ECO:0000313" key="13">
    <source>
        <dbReference type="Proteomes" id="UP000192468"/>
    </source>
</evidence>
<dbReference type="NCBIfam" id="TIGR00125">
    <property type="entry name" value="cyt_tran_rel"/>
    <property type="match status" value="1"/>
</dbReference>
<protein>
    <recommendedName>
        <fullName evidence="10">Probable nicotinate-nucleotide adenylyltransferase</fullName>
        <ecNumber evidence="10">2.7.7.18</ecNumber>
    </recommendedName>
    <alternativeName>
        <fullName evidence="10">Deamido-NAD(+) diphosphorylase</fullName>
    </alternativeName>
    <alternativeName>
        <fullName evidence="10">Deamido-NAD(+) pyrophosphorylase</fullName>
    </alternativeName>
    <alternativeName>
        <fullName evidence="10">Nicotinate mononucleotide adenylyltransferase</fullName>
        <shortName evidence="10">NaMN adenylyltransferase</shortName>
    </alternativeName>
</protein>
<dbReference type="NCBIfam" id="NF000840">
    <property type="entry name" value="PRK00071.1-3"/>
    <property type="match status" value="1"/>
</dbReference>
<dbReference type="InterPro" id="IPR005248">
    <property type="entry name" value="NadD/NMNAT"/>
</dbReference>
<proteinExistence type="inferred from homology"/>
<dbReference type="STRING" id="1121291.SAMN02745134_00738"/>
<gene>
    <name evidence="10" type="primary">nadD</name>
    <name evidence="12" type="ORF">SAMN02745134_00738</name>
</gene>
<dbReference type="CDD" id="cd02165">
    <property type="entry name" value="NMNAT"/>
    <property type="match status" value="1"/>
</dbReference>
<comment type="function">
    <text evidence="1 10">Catalyzes the reversible adenylation of nicotinate mononucleotide (NaMN) to nicotinic acid adenine dinucleotide (NaAD).</text>
</comment>
<organism evidence="12 13">
    <name type="scientific">Clostridium acidisoli DSM 12555</name>
    <dbReference type="NCBI Taxonomy" id="1121291"/>
    <lineage>
        <taxon>Bacteria</taxon>
        <taxon>Bacillati</taxon>
        <taxon>Bacillota</taxon>
        <taxon>Clostridia</taxon>
        <taxon>Eubacteriales</taxon>
        <taxon>Clostridiaceae</taxon>
        <taxon>Clostridium</taxon>
    </lineage>
</organism>
<reference evidence="12 13" key="1">
    <citation type="submission" date="2017-04" db="EMBL/GenBank/DDBJ databases">
        <authorList>
            <person name="Afonso C.L."/>
            <person name="Miller P.J."/>
            <person name="Scott M.A."/>
            <person name="Spackman E."/>
            <person name="Goraichik I."/>
            <person name="Dimitrov K.M."/>
            <person name="Suarez D.L."/>
            <person name="Swayne D.E."/>
        </authorList>
    </citation>
    <scope>NUCLEOTIDE SEQUENCE [LARGE SCALE GENOMIC DNA]</scope>
    <source>
        <strain evidence="12 13">DSM 12555</strain>
    </source>
</reference>
<evidence type="ECO:0000313" key="12">
    <source>
        <dbReference type="EMBL" id="SMC19033.1"/>
    </source>
</evidence>
<evidence type="ECO:0000256" key="5">
    <source>
        <dbReference type="ARBA" id="ARBA00022695"/>
    </source>
</evidence>
<evidence type="ECO:0000256" key="8">
    <source>
        <dbReference type="ARBA" id="ARBA00023027"/>
    </source>
</evidence>
<dbReference type="InterPro" id="IPR004821">
    <property type="entry name" value="Cyt_trans-like"/>
</dbReference>
<keyword evidence="6 10" id="KW-0547">Nucleotide-binding</keyword>
<comment type="pathway">
    <text evidence="2 10">Cofactor biosynthesis; NAD(+) biosynthesis; deamido-NAD(+) from nicotinate D-ribonucleotide: step 1/1.</text>
</comment>
<dbReference type="GO" id="GO:0009435">
    <property type="term" value="P:NAD+ biosynthetic process"/>
    <property type="evidence" value="ECO:0007669"/>
    <property type="project" value="UniProtKB-UniRule"/>
</dbReference>
<dbReference type="Proteomes" id="UP000192468">
    <property type="component" value="Unassembled WGS sequence"/>
</dbReference>
<comment type="catalytic activity">
    <reaction evidence="9 10">
        <text>nicotinate beta-D-ribonucleotide + ATP + H(+) = deamido-NAD(+) + diphosphate</text>
        <dbReference type="Rhea" id="RHEA:22860"/>
        <dbReference type="ChEBI" id="CHEBI:15378"/>
        <dbReference type="ChEBI" id="CHEBI:30616"/>
        <dbReference type="ChEBI" id="CHEBI:33019"/>
        <dbReference type="ChEBI" id="CHEBI:57502"/>
        <dbReference type="ChEBI" id="CHEBI:58437"/>
        <dbReference type="EC" id="2.7.7.18"/>
    </reaction>
</comment>
<keyword evidence="7 10" id="KW-0067">ATP-binding</keyword>
<evidence type="ECO:0000256" key="1">
    <source>
        <dbReference type="ARBA" id="ARBA00002324"/>
    </source>
</evidence>
<dbReference type="PANTHER" id="PTHR39321:SF3">
    <property type="entry name" value="PHOSPHOPANTETHEINE ADENYLYLTRANSFERASE"/>
    <property type="match status" value="1"/>
</dbReference>
<feature type="domain" description="Cytidyltransferase-like" evidence="11">
    <location>
        <begin position="5"/>
        <end position="173"/>
    </location>
</feature>
<evidence type="ECO:0000259" key="11">
    <source>
        <dbReference type="Pfam" id="PF01467"/>
    </source>
</evidence>
<dbReference type="EC" id="2.7.7.18" evidence="10"/>
<dbReference type="GO" id="GO:0005524">
    <property type="term" value="F:ATP binding"/>
    <property type="evidence" value="ECO:0007669"/>
    <property type="project" value="UniProtKB-KW"/>
</dbReference>
<evidence type="ECO:0000256" key="7">
    <source>
        <dbReference type="ARBA" id="ARBA00022840"/>
    </source>
</evidence>
<dbReference type="AlphaFoldDB" id="A0A1W1X5F8"/>
<keyword evidence="3 10" id="KW-0662">Pyridine nucleotide biosynthesis</keyword>
<sequence length="199" mass="23371">MKKGIIGGTFDPFHNGHLHIAYEAFDKLNLDKIVFIPTGNPPHKDYKNVTDALVRYNMVKKAIANEKNFEINDYEVLKDGFSYTYETLKHLRKIEPDTEWYFICGVDCLIDLDKWINVACILDLCRFVVFLRPGYSEEKVCKQKDAIENKYNKKIYLINLPQMDISSSYIRERIKNKKNVSYLIPCSVEEDINILNLYR</sequence>
<evidence type="ECO:0000256" key="2">
    <source>
        <dbReference type="ARBA" id="ARBA00005019"/>
    </source>
</evidence>
<evidence type="ECO:0000256" key="3">
    <source>
        <dbReference type="ARBA" id="ARBA00022642"/>
    </source>
</evidence>
<evidence type="ECO:0000256" key="9">
    <source>
        <dbReference type="ARBA" id="ARBA00048721"/>
    </source>
</evidence>
<keyword evidence="4 10" id="KW-0808">Transferase</keyword>
<accession>A0A1W1X5F8</accession>
<dbReference type="HAMAP" id="MF_00244">
    <property type="entry name" value="NaMN_adenylyltr"/>
    <property type="match status" value="1"/>
</dbReference>
<keyword evidence="13" id="KW-1185">Reference proteome</keyword>
<keyword evidence="5 10" id="KW-0548">Nucleotidyltransferase</keyword>
<name>A0A1W1X5F8_9CLOT</name>
<dbReference type="UniPathway" id="UPA00253">
    <property type="reaction ID" value="UER00332"/>
</dbReference>
<dbReference type="SUPFAM" id="SSF52374">
    <property type="entry name" value="Nucleotidylyl transferase"/>
    <property type="match status" value="1"/>
</dbReference>